<name>A0A0K3A2V7_9XANT</name>
<gene>
    <name evidence="1" type="ORF">XTPLMG728_2370</name>
</gene>
<evidence type="ECO:0000313" key="2">
    <source>
        <dbReference type="Proteomes" id="UP000041247"/>
    </source>
</evidence>
<organism evidence="1 2">
    <name type="scientific">Xanthomonas graminis pv. poae</name>
    <dbReference type="NCBI Taxonomy" id="227946"/>
    <lineage>
        <taxon>Bacteria</taxon>
        <taxon>Pseudomonadati</taxon>
        <taxon>Pseudomonadota</taxon>
        <taxon>Gammaproteobacteria</taxon>
        <taxon>Lysobacterales</taxon>
        <taxon>Lysobacteraceae</taxon>
        <taxon>Xanthomonas</taxon>
        <taxon>Xanthomonas translucens group</taxon>
        <taxon>Xanthomonas graminis</taxon>
    </lineage>
</organism>
<reference evidence="1 2" key="1">
    <citation type="submission" date="2015-07" db="EMBL/GenBank/DDBJ databases">
        <authorList>
            <person name="Noorani M."/>
        </authorList>
    </citation>
    <scope>NUCLEOTIDE SEQUENCE [LARGE SCALE GENOMIC DNA]</scope>
    <source>
        <strain evidence="1">LMG728</strain>
    </source>
</reference>
<protein>
    <submittedName>
        <fullName evidence="1">Putative membrane protein</fullName>
    </submittedName>
</protein>
<sequence>MKTLVCVILVVVGTIALFASVLMQWRHYSQGRRLVLNALDMSFRHQSFPSEHGPLSGADLTVVKKSMQSMEGSYSRVHGLVPAVITADAFWYCVGPGPSWFLAIPVVTAGFGRVEVQWIVRPLTEQLMRISLQSDRKAFQRAFGDSAARA</sequence>
<dbReference type="RefSeq" id="WP_053841262.1">
    <property type="nucleotide sequence ID" value="NZ_CP076250.1"/>
</dbReference>
<evidence type="ECO:0000313" key="1">
    <source>
        <dbReference type="EMBL" id="CTP89860.1"/>
    </source>
</evidence>
<accession>A0A0K3A2V7</accession>
<dbReference type="AlphaFoldDB" id="A0A0K3A2V7"/>
<proteinExistence type="predicted"/>
<dbReference type="EMBL" id="CXOK01000074">
    <property type="protein sequence ID" value="CTP89860.1"/>
    <property type="molecule type" value="Genomic_DNA"/>
</dbReference>
<dbReference type="Proteomes" id="UP000041247">
    <property type="component" value="Unassembled WGS sequence"/>
</dbReference>